<evidence type="ECO:0000313" key="2">
    <source>
        <dbReference type="Proteomes" id="UP000188637"/>
    </source>
</evidence>
<keyword evidence="2" id="KW-1185">Reference proteome</keyword>
<organism evidence="1 2">
    <name type="scientific">Candidatus Epulonipiscium fishelsonii</name>
    <dbReference type="NCBI Taxonomy" id="77094"/>
    <lineage>
        <taxon>Bacteria</taxon>
        <taxon>Bacillati</taxon>
        <taxon>Bacillota</taxon>
        <taxon>Clostridia</taxon>
        <taxon>Lachnospirales</taxon>
        <taxon>Lachnospiraceae</taxon>
        <taxon>Candidatus Epulonipiscium</taxon>
    </lineage>
</organism>
<protein>
    <submittedName>
        <fullName evidence="1">Uncharacterized protein</fullName>
    </submittedName>
</protein>
<proteinExistence type="predicted"/>
<accession>A0ACC8XA33</accession>
<evidence type="ECO:0000313" key="1">
    <source>
        <dbReference type="EMBL" id="ONI39023.1"/>
    </source>
</evidence>
<dbReference type="EMBL" id="LJHD01000273">
    <property type="protein sequence ID" value="ONI39023.1"/>
    <property type="molecule type" value="Genomic_DNA"/>
</dbReference>
<gene>
    <name evidence="1" type="ORF">AN640_00425</name>
</gene>
<name>A0ACC8XA33_9FIRM</name>
<comment type="caution">
    <text evidence="1">The sequence shown here is derived from an EMBL/GenBank/DDBJ whole genome shotgun (WGS) entry which is preliminary data.</text>
</comment>
<dbReference type="Proteomes" id="UP000188637">
    <property type="component" value="Unassembled WGS sequence"/>
</dbReference>
<reference evidence="1" key="1">
    <citation type="submission" date="2016-08" db="EMBL/GenBank/DDBJ databases">
        <authorList>
            <person name="Ngugi D.K."/>
            <person name="Miyake S."/>
            <person name="Stingl U."/>
        </authorList>
    </citation>
    <scope>NUCLEOTIDE SEQUENCE</scope>
    <source>
        <strain evidence="1">SCG-D08WGA-EpuloA1</strain>
    </source>
</reference>
<sequence>MKLIKSIAVGSILSIFMPPRIHKPHKLIDGLRWYRVFGQKMFINARYPLYGINMIEVKPENLQKVIVNFGKQIFFKLPNVYGEQIVHSGGSIYYQDKYLHGENIRVIIIVEWPKSLAPNRNSIDIIKKMHNPIKVWNEFMGLVESYNWMCTSNIAEDLSLYKELFDTNLN</sequence>